<feature type="domain" description="CBM1" evidence="5">
    <location>
        <begin position="366"/>
        <end position="402"/>
    </location>
</feature>
<evidence type="ECO:0000256" key="2">
    <source>
        <dbReference type="ARBA" id="ARBA00022729"/>
    </source>
</evidence>
<name>A0A1E1KQQ3_9HELO</name>
<dbReference type="STRING" id="914237.A0A1E1KQQ3"/>
<evidence type="ECO:0000313" key="7">
    <source>
        <dbReference type="Proteomes" id="UP000178129"/>
    </source>
</evidence>
<dbReference type="PROSITE" id="PS00562">
    <property type="entry name" value="CBM1_1"/>
    <property type="match status" value="1"/>
</dbReference>
<dbReference type="InterPro" id="IPR050955">
    <property type="entry name" value="Plant_Biomass_Hydrol_Est"/>
</dbReference>
<feature type="chain" id="PRO_5029035931" description="Carboxylic ester hydrolase" evidence="4">
    <location>
        <begin position="26"/>
        <end position="402"/>
    </location>
</feature>
<evidence type="ECO:0000313" key="6">
    <source>
        <dbReference type="EMBL" id="CZT00349.1"/>
    </source>
</evidence>
<keyword evidence="4" id="KW-0624">Polysaccharide degradation</keyword>
<keyword evidence="4" id="KW-0964">Secreted</keyword>
<dbReference type="Gene3D" id="3.40.50.1820">
    <property type="entry name" value="alpha/beta hydrolase"/>
    <property type="match status" value="1"/>
</dbReference>
<evidence type="ECO:0000256" key="4">
    <source>
        <dbReference type="RuleBase" id="RU367147"/>
    </source>
</evidence>
<dbReference type="GO" id="GO:0045493">
    <property type="term" value="P:xylan catabolic process"/>
    <property type="evidence" value="ECO:0007669"/>
    <property type="project" value="UniProtKB-UniRule"/>
</dbReference>
<dbReference type="SUPFAM" id="SSF53474">
    <property type="entry name" value="alpha/beta-Hydrolases"/>
    <property type="match status" value="2"/>
</dbReference>
<keyword evidence="7" id="KW-1185">Reference proteome</keyword>
<dbReference type="InParanoid" id="A0A1E1KQQ3"/>
<keyword evidence="1 4" id="KW-0719">Serine esterase</keyword>
<accession>A0A1E1KQQ3</accession>
<dbReference type="SMART" id="SM00236">
    <property type="entry name" value="fCBD"/>
    <property type="match status" value="1"/>
</dbReference>
<dbReference type="PANTHER" id="PTHR43037">
    <property type="entry name" value="UNNAMED PRODUCT-RELATED"/>
    <property type="match status" value="1"/>
</dbReference>
<dbReference type="GO" id="GO:0052689">
    <property type="term" value="F:carboxylic ester hydrolase activity"/>
    <property type="evidence" value="ECO:0007669"/>
    <property type="project" value="UniProtKB-KW"/>
</dbReference>
<dbReference type="Proteomes" id="UP000178129">
    <property type="component" value="Unassembled WGS sequence"/>
</dbReference>
<comment type="similarity">
    <text evidence="4">Belongs to the carbohydrate esterase 1 (CE1) family.</text>
</comment>
<evidence type="ECO:0000256" key="1">
    <source>
        <dbReference type="ARBA" id="ARBA00022487"/>
    </source>
</evidence>
<evidence type="ECO:0000259" key="5">
    <source>
        <dbReference type="PROSITE" id="PS51164"/>
    </source>
</evidence>
<dbReference type="AlphaFoldDB" id="A0A1E1KQQ3"/>
<keyword evidence="3 4" id="KW-0378">Hydrolase</keyword>
<dbReference type="PANTHER" id="PTHR43037:SF5">
    <property type="entry name" value="FERULOYL ESTERASE"/>
    <property type="match status" value="1"/>
</dbReference>
<keyword evidence="2 4" id="KW-0732">Signal</keyword>
<organism evidence="6 7">
    <name type="scientific">Rhynchosporium graminicola</name>
    <dbReference type="NCBI Taxonomy" id="2792576"/>
    <lineage>
        <taxon>Eukaryota</taxon>
        <taxon>Fungi</taxon>
        <taxon>Dikarya</taxon>
        <taxon>Ascomycota</taxon>
        <taxon>Pezizomycotina</taxon>
        <taxon>Leotiomycetes</taxon>
        <taxon>Helotiales</taxon>
        <taxon>Ploettnerulaceae</taxon>
        <taxon>Rhynchosporium</taxon>
    </lineage>
</organism>
<dbReference type="Pfam" id="PF10503">
    <property type="entry name" value="Esterase_PHB"/>
    <property type="match status" value="1"/>
</dbReference>
<feature type="signal peptide" evidence="4">
    <location>
        <begin position="1"/>
        <end position="25"/>
    </location>
</feature>
<dbReference type="InterPro" id="IPR000254">
    <property type="entry name" value="CBD"/>
</dbReference>
<dbReference type="EC" id="3.1.1.-" evidence="4"/>
<evidence type="ECO:0000256" key="3">
    <source>
        <dbReference type="ARBA" id="ARBA00022801"/>
    </source>
</evidence>
<protein>
    <recommendedName>
        <fullName evidence="4">Carboxylic ester hydrolase</fullName>
        <ecNumber evidence="4">3.1.1.-</ecNumber>
    </recommendedName>
</protein>
<proteinExistence type="inferred from homology"/>
<dbReference type="EMBL" id="FJUW01000019">
    <property type="protein sequence ID" value="CZT00349.1"/>
    <property type="molecule type" value="Genomic_DNA"/>
</dbReference>
<dbReference type="PROSITE" id="PS51164">
    <property type="entry name" value="CBM1_2"/>
    <property type="match status" value="1"/>
</dbReference>
<dbReference type="GO" id="GO:0030248">
    <property type="term" value="F:cellulose binding"/>
    <property type="evidence" value="ECO:0007669"/>
    <property type="project" value="InterPro"/>
</dbReference>
<dbReference type="GO" id="GO:0005576">
    <property type="term" value="C:extracellular region"/>
    <property type="evidence" value="ECO:0007669"/>
    <property type="project" value="UniProtKB-SubCell"/>
</dbReference>
<dbReference type="Pfam" id="PF00734">
    <property type="entry name" value="CBM_1"/>
    <property type="match status" value="1"/>
</dbReference>
<keyword evidence="4" id="KW-0119">Carbohydrate metabolism</keyword>
<comment type="subcellular location">
    <subcellularLocation>
        <location evidence="4">Secreted</location>
    </subcellularLocation>
</comment>
<comment type="function">
    <text evidence="4">Esterase involved in the hydrolysis of xylan, a major structural heterogeneous polysaccharide found in plant biomass representing the second most abundant polysaccharide in the biosphere, after cellulose.</text>
</comment>
<dbReference type="InterPro" id="IPR029058">
    <property type="entry name" value="AB_hydrolase_fold"/>
</dbReference>
<dbReference type="NCBIfam" id="TIGR01840">
    <property type="entry name" value="esterase_phb"/>
    <property type="match status" value="1"/>
</dbReference>
<sequence>MLSLIPTFGSLSILLTLLLPHQVSSAINPLIQIADTFGPNPTNVSFYIYLPPTLQSSPPILVNPHWCQGTASAAFGGTNLASLADTHGYIMIFPSSPHSGGCWDLSSKETLHHDAGGDSLGIVSMVRWTIQKYGADASRVFAMGTSSGAMMTNVLLGAYPDVFAAGSAWAGVPFGCYADPAGGTAVWNDDCAKGRVVKTGAEWKAIVQAAYPGYEGWRPKMQVFHGTVDNVVYPQNFQEEIKQWTAVLGLSSEPMSVRKNDVKSGWTTYSYGGGFEATSAEGVGHDIQTNSTEVLRWFDLACRGQGCFSRPREGGGVTTSKVQETTTMRTSSRSSSNVLTTVTTSKSLISTLISTTAVATASPTSTLQVKYGQCGGLWWTGPTACVSGSICTITNTWYSQCV</sequence>
<gene>
    <name evidence="6" type="ORF">RCO7_08304</name>
</gene>
<reference evidence="7" key="1">
    <citation type="submission" date="2016-03" db="EMBL/GenBank/DDBJ databases">
        <authorList>
            <person name="Ploux O."/>
        </authorList>
    </citation>
    <scope>NUCLEOTIDE SEQUENCE [LARGE SCALE GENOMIC DNA]</scope>
    <source>
        <strain evidence="7">UK7</strain>
    </source>
</reference>
<comment type="caution">
    <text evidence="6">The sequence shown here is derived from an EMBL/GenBank/DDBJ whole genome shotgun (WGS) entry which is preliminary data.</text>
</comment>
<dbReference type="InterPro" id="IPR010126">
    <property type="entry name" value="Esterase_phb"/>
</dbReference>